<protein>
    <recommendedName>
        <fullName evidence="3">Putative hydro-lyase E6C51_15225</fullName>
        <ecNumber evidence="3">4.2.1.-</ecNumber>
    </recommendedName>
</protein>
<dbReference type="PIRSF" id="PIRSF029755">
    <property type="entry name" value="UCP029755"/>
    <property type="match status" value="1"/>
</dbReference>
<sequence>MIALDHLRHVNVEPARLARESYRAGKIEPTSGIAPGFTQANMIVLPRDWAFDFLLYAQRNPKACPVLDVSDPGSHSTILAAGADLRKDIPLYRIWRDGKLAEETADATAAWAEHPDLVSFLIGCSFTFETPMVEAGIEIRHMTDKCNVPMYLTNQPCRPAGRLHGNMVVSMRPIPANRVADAAMISGRFPSVHGSPVHVGAPELIGIADISKPDFGDAVRIEPGEVPVFWACGVTPQAAVMASGVPFAITHAPGHMFITDIPDSAYHA</sequence>
<keyword evidence="5" id="KW-1185">Reference proteome</keyword>
<proteinExistence type="inferred from homology"/>
<dbReference type="Proteomes" id="UP000310754">
    <property type="component" value="Unassembled WGS sequence"/>
</dbReference>
<organism evidence="4 5">
    <name type="scientific">Allorhizobium terrae</name>
    <dbReference type="NCBI Taxonomy" id="1848972"/>
    <lineage>
        <taxon>Bacteria</taxon>
        <taxon>Pseudomonadati</taxon>
        <taxon>Pseudomonadota</taxon>
        <taxon>Alphaproteobacteria</taxon>
        <taxon>Hyphomicrobiales</taxon>
        <taxon>Rhizobiaceae</taxon>
        <taxon>Rhizobium/Agrobacterium group</taxon>
        <taxon>Allorhizobium</taxon>
    </lineage>
</organism>
<name>A0A4S3ZRK0_9HYPH</name>
<evidence type="ECO:0000313" key="5">
    <source>
        <dbReference type="Proteomes" id="UP000310754"/>
    </source>
</evidence>
<dbReference type="InterPro" id="IPR009906">
    <property type="entry name" value="D-Glu_cyclase"/>
</dbReference>
<dbReference type="PANTHER" id="PTHR32022">
    <property type="entry name" value="D-GLUTAMATE CYCLASE, MITOCHONDRIAL"/>
    <property type="match status" value="1"/>
</dbReference>
<evidence type="ECO:0000313" key="4">
    <source>
        <dbReference type="EMBL" id="THF48256.1"/>
    </source>
</evidence>
<dbReference type="GO" id="GO:0016829">
    <property type="term" value="F:lyase activity"/>
    <property type="evidence" value="ECO:0007669"/>
    <property type="project" value="UniProtKB-KW"/>
</dbReference>
<gene>
    <name evidence="4" type="ORF">E6C51_15225</name>
</gene>
<dbReference type="AlphaFoldDB" id="A0A4S3ZRK0"/>
<keyword evidence="2 3" id="KW-0456">Lyase</keyword>
<dbReference type="Gene3D" id="3.40.1640.10">
    <property type="entry name" value="PSTPO5379-like"/>
    <property type="match status" value="1"/>
</dbReference>
<dbReference type="EC" id="4.2.1.-" evidence="3"/>
<dbReference type="InterPro" id="IPR038021">
    <property type="entry name" value="Putative_hydro-lyase"/>
</dbReference>
<dbReference type="HAMAP" id="MF_01830">
    <property type="entry name" value="Hydro_lyase"/>
    <property type="match status" value="1"/>
</dbReference>
<evidence type="ECO:0000256" key="2">
    <source>
        <dbReference type="ARBA" id="ARBA00023239"/>
    </source>
</evidence>
<comment type="caution">
    <text evidence="4">The sequence shown here is derived from an EMBL/GenBank/DDBJ whole genome shotgun (WGS) entry which is preliminary data.</text>
</comment>
<dbReference type="FunFam" id="3.30.2040.10:FF:000001">
    <property type="entry name" value="D-glutamate cyclase, mitochondrial"/>
    <property type="match status" value="1"/>
</dbReference>
<evidence type="ECO:0000256" key="3">
    <source>
        <dbReference type="HAMAP-Rule" id="MF_01830"/>
    </source>
</evidence>
<evidence type="ECO:0000256" key="1">
    <source>
        <dbReference type="ARBA" id="ARBA00007896"/>
    </source>
</evidence>
<comment type="similarity">
    <text evidence="1 3">Belongs to the D-glutamate cyclase family.</text>
</comment>
<dbReference type="InterPro" id="IPR016938">
    <property type="entry name" value="UPF0317"/>
</dbReference>
<dbReference type="EMBL" id="SSOA01000009">
    <property type="protein sequence ID" value="THF48256.1"/>
    <property type="molecule type" value="Genomic_DNA"/>
</dbReference>
<dbReference type="Gene3D" id="3.30.2040.10">
    <property type="entry name" value="PSTPO5379-like domain"/>
    <property type="match status" value="1"/>
</dbReference>
<dbReference type="PANTHER" id="PTHR32022:SF10">
    <property type="entry name" value="D-GLUTAMATE CYCLASE, MITOCHONDRIAL"/>
    <property type="match status" value="1"/>
</dbReference>
<dbReference type="NCBIfam" id="NF003969">
    <property type="entry name" value="PRK05463.1"/>
    <property type="match status" value="1"/>
</dbReference>
<dbReference type="Pfam" id="PF07286">
    <property type="entry name" value="D-Glu_cyclase"/>
    <property type="match status" value="1"/>
</dbReference>
<accession>A0A4S3ZRK0</accession>
<reference evidence="4 5" key="1">
    <citation type="submission" date="2019-04" db="EMBL/GenBank/DDBJ databases">
        <title>Rhizobium terrae sp. nov., isolated from a paddy soil.</title>
        <authorList>
            <person name="Lin S.-Y."/>
            <person name="Hameed A."/>
            <person name="Huang H.-I."/>
            <person name="Young C.-C."/>
        </authorList>
    </citation>
    <scope>NUCLEOTIDE SEQUENCE [LARGE SCALE GENOMIC DNA]</scope>
    <source>
        <strain evidence="4 5">CC-HIH110</strain>
    </source>
</reference>
<dbReference type="RefSeq" id="WP_190236588.1">
    <property type="nucleotide sequence ID" value="NZ_SSOA01000009.1"/>
</dbReference>
<dbReference type="SUPFAM" id="SSF160920">
    <property type="entry name" value="PSTPO5379-like"/>
    <property type="match status" value="1"/>
</dbReference>